<dbReference type="EMBL" id="MJBI02000002">
    <property type="protein sequence ID" value="RAI81064.1"/>
    <property type="molecule type" value="Genomic_DNA"/>
</dbReference>
<gene>
    <name evidence="3" type="ORF">BFS35_005730</name>
</gene>
<comment type="similarity">
    <text evidence="1">Belongs to the short-chain dehydrogenases/reductases (SDR) family.</text>
</comment>
<dbReference type="PANTHER" id="PTHR48107">
    <property type="entry name" value="NADPH-DEPENDENT ALDEHYDE REDUCTASE-LIKE PROTEIN, CHLOROPLASTIC-RELATED"/>
    <property type="match status" value="1"/>
</dbReference>
<keyword evidence="2" id="KW-0560">Oxidoreductase</keyword>
<dbReference type="AlphaFoldDB" id="A0A395GAQ1"/>
<accession>A0A395GAQ1</accession>
<organism evidence="3 4">
    <name type="scientific">Macrococcoides goetzii</name>
    <dbReference type="NCBI Taxonomy" id="1891097"/>
    <lineage>
        <taxon>Bacteria</taxon>
        <taxon>Bacillati</taxon>
        <taxon>Bacillota</taxon>
        <taxon>Bacilli</taxon>
        <taxon>Bacillales</taxon>
        <taxon>Staphylococcaceae</taxon>
        <taxon>Macrococcoides</taxon>
    </lineage>
</organism>
<dbReference type="Pfam" id="PF13561">
    <property type="entry name" value="adh_short_C2"/>
    <property type="match status" value="1"/>
</dbReference>
<dbReference type="Proteomes" id="UP000229523">
    <property type="component" value="Unassembled WGS sequence"/>
</dbReference>
<dbReference type="SUPFAM" id="SSF51735">
    <property type="entry name" value="NAD(P)-binding Rossmann-fold domains"/>
    <property type="match status" value="1"/>
</dbReference>
<dbReference type="PRINTS" id="PR00081">
    <property type="entry name" value="GDHRDH"/>
</dbReference>
<dbReference type="CDD" id="cd05233">
    <property type="entry name" value="SDR_c"/>
    <property type="match status" value="1"/>
</dbReference>
<sequence length="258" mass="28865">MNLNQLPLKNKNIFITGVSTTRGIGYVVALECAKQGASIFIQYFKSSEAPEDFQKVCTGIKQNIIEGAKFNYIHVNFENDSFVDEIELFMRQNGTMDYIICNHALSGYDGYLLETTSENLDKHWQINTKSSILLSKLFVEQHDQKNRGKIIFMTSGQALGPMPNEISYALSKGALKEIVKSLAHDLANKNITVNAINPGVTNTGYLDEYDLSEWVENNFPFGRLSDPQDTANLITFLLSDKGSWITGQIINSEGGFVR</sequence>
<evidence type="ECO:0000313" key="4">
    <source>
        <dbReference type="Proteomes" id="UP000229523"/>
    </source>
</evidence>
<dbReference type="Gene3D" id="3.40.50.720">
    <property type="entry name" value="NAD(P)-binding Rossmann-like Domain"/>
    <property type="match status" value="1"/>
</dbReference>
<reference evidence="3 4" key="1">
    <citation type="journal article" date="2018" name="Front. Microbiol.">
        <title>Description and Comparative Genomics of Macrococcus caseolyticus subsp. hominis subsp. nov., Macrococcus goetzii sp. nov., Macrococcus epidermidis sp. nov., and Macrococcus bohemicus sp. nov., Novel Macrococci From Human Clinical Material With Virulence Potential and Suspected Uptake of Foreign DNA by Natural Transformation.</title>
        <authorList>
            <person name="Maslanova I."/>
            <person name="Wertheimer Z."/>
            <person name="Sedlacek I."/>
            <person name="Svec P."/>
            <person name="Indrakova A."/>
            <person name="Kovarovic V."/>
            <person name="Schumann P."/>
            <person name="Sproer C."/>
            <person name="Kralova S."/>
            <person name="Sedo O."/>
            <person name="Kristofova L."/>
            <person name="Vrbovska V."/>
            <person name="Fuzik T."/>
            <person name="Petras P."/>
            <person name="Zdrahal Z."/>
            <person name="Ruzickova V."/>
            <person name="Doskar J."/>
            <person name="Pantucek R."/>
        </authorList>
    </citation>
    <scope>NUCLEOTIDE SEQUENCE [LARGE SCALE GENOMIC DNA]</scope>
    <source>
        <strain evidence="3 4">CCM 4927</strain>
    </source>
</reference>
<dbReference type="InterPro" id="IPR036291">
    <property type="entry name" value="NAD(P)-bd_dom_sf"/>
</dbReference>
<protein>
    <submittedName>
        <fullName evidence="3">SDR family NAD(P)-dependent oxidoreductase</fullName>
    </submittedName>
</protein>
<dbReference type="GO" id="GO:0016614">
    <property type="term" value="F:oxidoreductase activity, acting on CH-OH group of donors"/>
    <property type="evidence" value="ECO:0007669"/>
    <property type="project" value="UniProtKB-ARBA"/>
</dbReference>
<evidence type="ECO:0000256" key="2">
    <source>
        <dbReference type="ARBA" id="ARBA00023002"/>
    </source>
</evidence>
<comment type="caution">
    <text evidence="3">The sequence shown here is derived from an EMBL/GenBank/DDBJ whole genome shotgun (WGS) entry which is preliminary data.</text>
</comment>
<dbReference type="InterPro" id="IPR002347">
    <property type="entry name" value="SDR_fam"/>
</dbReference>
<dbReference type="PANTHER" id="PTHR48107:SF7">
    <property type="entry name" value="RE15974P"/>
    <property type="match status" value="1"/>
</dbReference>
<keyword evidence="4" id="KW-1185">Reference proteome</keyword>
<evidence type="ECO:0000313" key="3">
    <source>
        <dbReference type="EMBL" id="RAI81064.1"/>
    </source>
</evidence>
<proteinExistence type="inferred from homology"/>
<dbReference type="RefSeq" id="WP_099579471.1">
    <property type="nucleotide sequence ID" value="NZ_MJBI02000002.1"/>
</dbReference>
<name>A0A395GAQ1_9STAP</name>
<evidence type="ECO:0000256" key="1">
    <source>
        <dbReference type="ARBA" id="ARBA00006484"/>
    </source>
</evidence>